<gene>
    <name evidence="5" type="ORF">GCM10007391_09150</name>
</gene>
<dbReference type="Gene3D" id="1.10.287.470">
    <property type="entry name" value="Helix hairpin bin"/>
    <property type="match status" value="1"/>
</dbReference>
<dbReference type="Gene3D" id="2.40.420.20">
    <property type="match status" value="1"/>
</dbReference>
<protein>
    <submittedName>
        <fullName evidence="5">RND transporter</fullName>
    </submittedName>
</protein>
<dbReference type="AlphaFoldDB" id="A0A918JHD1"/>
<dbReference type="GO" id="GO:0015562">
    <property type="term" value="F:efflux transmembrane transporter activity"/>
    <property type="evidence" value="ECO:0007669"/>
    <property type="project" value="TreeGrafter"/>
</dbReference>
<dbReference type="Pfam" id="PF25917">
    <property type="entry name" value="BSH_RND"/>
    <property type="match status" value="1"/>
</dbReference>
<comment type="caution">
    <text evidence="5">The sequence shown here is derived from an EMBL/GenBank/DDBJ whole genome shotgun (WGS) entry which is preliminary data.</text>
</comment>
<reference evidence="5" key="1">
    <citation type="journal article" date="2014" name="Int. J. Syst. Evol. Microbiol.">
        <title>Complete genome sequence of Corynebacterium casei LMG S-19264T (=DSM 44701T), isolated from a smear-ripened cheese.</title>
        <authorList>
            <consortium name="US DOE Joint Genome Institute (JGI-PGF)"/>
            <person name="Walter F."/>
            <person name="Albersmeier A."/>
            <person name="Kalinowski J."/>
            <person name="Ruckert C."/>
        </authorList>
    </citation>
    <scope>NUCLEOTIDE SEQUENCE</scope>
    <source>
        <strain evidence="5">KCTC 22164</strain>
    </source>
</reference>
<name>A0A918JHD1_9ALTE</name>
<evidence type="ECO:0000256" key="3">
    <source>
        <dbReference type="SAM" id="MobiDB-lite"/>
    </source>
</evidence>
<dbReference type="GO" id="GO:1990281">
    <property type="term" value="C:efflux pump complex"/>
    <property type="evidence" value="ECO:0007669"/>
    <property type="project" value="TreeGrafter"/>
</dbReference>
<dbReference type="EMBL" id="BMXP01000002">
    <property type="protein sequence ID" value="GGW78692.1"/>
    <property type="molecule type" value="Genomic_DNA"/>
</dbReference>
<dbReference type="Proteomes" id="UP000631300">
    <property type="component" value="Unassembled WGS sequence"/>
</dbReference>
<dbReference type="RefSeq" id="WP_189403921.1">
    <property type="nucleotide sequence ID" value="NZ_BMXP01000002.1"/>
</dbReference>
<comment type="similarity">
    <text evidence="1">Belongs to the membrane fusion protein (MFP) (TC 8.A.1) family.</text>
</comment>
<keyword evidence="6" id="KW-1185">Reference proteome</keyword>
<evidence type="ECO:0000256" key="2">
    <source>
        <dbReference type="SAM" id="Coils"/>
    </source>
</evidence>
<dbReference type="SUPFAM" id="SSF111369">
    <property type="entry name" value="HlyD-like secretion proteins"/>
    <property type="match status" value="1"/>
</dbReference>
<feature type="coiled-coil region" evidence="2">
    <location>
        <begin position="157"/>
        <end position="184"/>
    </location>
</feature>
<organism evidence="5 6">
    <name type="scientific">Alteromonas halophila</name>
    <dbReference type="NCBI Taxonomy" id="516698"/>
    <lineage>
        <taxon>Bacteria</taxon>
        <taxon>Pseudomonadati</taxon>
        <taxon>Pseudomonadota</taxon>
        <taxon>Gammaproteobacteria</taxon>
        <taxon>Alteromonadales</taxon>
        <taxon>Alteromonadaceae</taxon>
        <taxon>Alteromonas/Salinimonas group</taxon>
        <taxon>Alteromonas</taxon>
    </lineage>
</organism>
<dbReference type="PANTHER" id="PTHR30469">
    <property type="entry name" value="MULTIDRUG RESISTANCE PROTEIN MDTA"/>
    <property type="match status" value="1"/>
</dbReference>
<evidence type="ECO:0000256" key="1">
    <source>
        <dbReference type="ARBA" id="ARBA00009477"/>
    </source>
</evidence>
<evidence type="ECO:0000259" key="4">
    <source>
        <dbReference type="Pfam" id="PF25917"/>
    </source>
</evidence>
<dbReference type="Gene3D" id="2.40.30.170">
    <property type="match status" value="1"/>
</dbReference>
<feature type="domain" description="Multidrug resistance protein MdtA-like barrel-sandwich hybrid" evidence="4">
    <location>
        <begin position="81"/>
        <end position="211"/>
    </location>
</feature>
<reference evidence="5" key="2">
    <citation type="submission" date="2020-09" db="EMBL/GenBank/DDBJ databases">
        <authorList>
            <person name="Sun Q."/>
            <person name="Kim S."/>
        </authorList>
    </citation>
    <scope>NUCLEOTIDE SEQUENCE</scope>
    <source>
        <strain evidence="5">KCTC 22164</strain>
    </source>
</reference>
<dbReference type="PANTHER" id="PTHR30469:SF11">
    <property type="entry name" value="BLL4320 PROTEIN"/>
    <property type="match status" value="1"/>
</dbReference>
<sequence length="388" mass="42041">MSSMNPLQTSRESGRHSLLVALGLFFLLLVVLLWSAGNGQAQSAVADAIPETVVTDVVHIQSGFEVPVRLHGLVESAQSTDVGFDVGGILSSLTVDEGDSVTRGQVLARLNTDRLQAQTQELNAALARAEANAELARISKDRVDELADRKLESGQRRDEVRAQLDAANAQVREIQAAIARVAVETDKSVLTAPFSGTIARRYVDEGATMTPPAAVFRVTNNQQLQVRFAVPADDIAYFDEDQRLEVQVGGRAYTGRVLRKLPLRSTQTRTVDLLVTFVSSPALFPGDMATITVTRDRPEQGAWLPVSALSNGLRGLWTVFVVNDDPANAQKAKISARSVEILYTDGQRAFVRGALQDNEQYVTGGTHKLSPGQLVSTTQRESQPEALQ</sequence>
<feature type="region of interest" description="Disordered" evidence="3">
    <location>
        <begin position="362"/>
        <end position="388"/>
    </location>
</feature>
<proteinExistence type="inferred from homology"/>
<dbReference type="Gene3D" id="2.40.50.100">
    <property type="match status" value="1"/>
</dbReference>
<dbReference type="InterPro" id="IPR006143">
    <property type="entry name" value="RND_pump_MFP"/>
</dbReference>
<dbReference type="InterPro" id="IPR058625">
    <property type="entry name" value="MdtA-like_BSH"/>
</dbReference>
<dbReference type="NCBIfam" id="TIGR01730">
    <property type="entry name" value="RND_mfp"/>
    <property type="match status" value="1"/>
</dbReference>
<accession>A0A918JHD1</accession>
<evidence type="ECO:0000313" key="5">
    <source>
        <dbReference type="EMBL" id="GGW78692.1"/>
    </source>
</evidence>
<evidence type="ECO:0000313" key="6">
    <source>
        <dbReference type="Proteomes" id="UP000631300"/>
    </source>
</evidence>
<keyword evidence="2" id="KW-0175">Coiled coil</keyword>